<evidence type="ECO:0000313" key="2">
    <source>
        <dbReference type="Proteomes" id="UP001164965"/>
    </source>
</evidence>
<accession>A0ABY6NVN6</accession>
<name>A0ABY6NVN6_9NOCA</name>
<keyword evidence="2" id="KW-1185">Reference proteome</keyword>
<dbReference type="Proteomes" id="UP001164965">
    <property type="component" value="Chromosome"/>
</dbReference>
<sequence>MPSRPRSPGRHRLGADALVHCTEFSPVAAALAEHRRSWLTALLVPARHSLAGLRRRSIAPELWWAPATLA</sequence>
<proteinExistence type="predicted"/>
<dbReference type="EMBL" id="CP110615">
    <property type="protein sequence ID" value="UZJ23457.1"/>
    <property type="molecule type" value="Genomic_DNA"/>
</dbReference>
<gene>
    <name evidence="1" type="ORF">RHODO2019_09430</name>
</gene>
<reference evidence="1" key="1">
    <citation type="submission" date="2022-10" db="EMBL/GenBank/DDBJ databases">
        <title>Rhodococcus sp.75.</title>
        <authorList>
            <person name="Sun M."/>
        </authorList>
    </citation>
    <scope>NUCLEOTIDE SEQUENCE</scope>
    <source>
        <strain evidence="1">75</strain>
    </source>
</reference>
<protein>
    <submittedName>
        <fullName evidence="1">Uncharacterized protein</fullName>
    </submittedName>
</protein>
<organism evidence="1 2">
    <name type="scientific">Rhodococcus antarcticus</name>
    <dbReference type="NCBI Taxonomy" id="2987751"/>
    <lineage>
        <taxon>Bacteria</taxon>
        <taxon>Bacillati</taxon>
        <taxon>Actinomycetota</taxon>
        <taxon>Actinomycetes</taxon>
        <taxon>Mycobacteriales</taxon>
        <taxon>Nocardiaceae</taxon>
        <taxon>Rhodococcus</taxon>
    </lineage>
</organism>
<evidence type="ECO:0000313" key="1">
    <source>
        <dbReference type="EMBL" id="UZJ23457.1"/>
    </source>
</evidence>
<dbReference type="RefSeq" id="WP_265381564.1">
    <property type="nucleotide sequence ID" value="NZ_CP110615.1"/>
</dbReference>